<organism evidence="1">
    <name type="scientific">Glycine max</name>
    <name type="common">Soybean</name>
    <name type="synonym">Glycine hispida</name>
    <dbReference type="NCBI Taxonomy" id="3847"/>
    <lineage>
        <taxon>Eukaryota</taxon>
        <taxon>Viridiplantae</taxon>
        <taxon>Streptophyta</taxon>
        <taxon>Embryophyta</taxon>
        <taxon>Tracheophyta</taxon>
        <taxon>Spermatophyta</taxon>
        <taxon>Magnoliopsida</taxon>
        <taxon>eudicotyledons</taxon>
        <taxon>Gunneridae</taxon>
        <taxon>Pentapetalae</taxon>
        <taxon>rosids</taxon>
        <taxon>fabids</taxon>
        <taxon>Fabales</taxon>
        <taxon>Fabaceae</taxon>
        <taxon>Papilionoideae</taxon>
        <taxon>50 kb inversion clade</taxon>
        <taxon>NPAAA clade</taxon>
        <taxon>indigoferoid/millettioid clade</taxon>
        <taxon>Phaseoleae</taxon>
        <taxon>Glycine</taxon>
        <taxon>Glycine subgen. Soja</taxon>
    </lineage>
</organism>
<evidence type="ECO:0000313" key="1">
    <source>
        <dbReference type="EMBL" id="KRH19329.1"/>
    </source>
</evidence>
<dbReference type="EMBL" id="CM000846">
    <property type="protein sequence ID" value="KRH19329.1"/>
    <property type="molecule type" value="Genomic_DNA"/>
</dbReference>
<proteinExistence type="predicted"/>
<evidence type="ECO:0000313" key="2">
    <source>
        <dbReference type="EnsemblPlants" id="KRH19329"/>
    </source>
</evidence>
<sequence length="67" mass="7607">MKFGGCSCLGTGSVGLGDTTILGGGGAYWFGCGRSRWRLVVERRWDWWWYLCRRWRFGRECGGYGGC</sequence>
<gene>
    <name evidence="1" type="ORF">GLYMA_13G111000</name>
</gene>
<dbReference type="Gramene" id="KRH19329">
    <property type="protein sequence ID" value="KRH19329"/>
    <property type="gene ID" value="GLYMA_13G111000"/>
</dbReference>
<protein>
    <submittedName>
        <fullName evidence="1 2">Uncharacterized protein</fullName>
    </submittedName>
</protein>
<reference evidence="2" key="2">
    <citation type="submission" date="2018-02" db="UniProtKB">
        <authorList>
            <consortium name="EnsemblPlants"/>
        </authorList>
    </citation>
    <scope>IDENTIFICATION</scope>
    <source>
        <strain evidence="2">Williams 82</strain>
    </source>
</reference>
<reference evidence="1 2" key="1">
    <citation type="journal article" date="2010" name="Nature">
        <title>Genome sequence of the palaeopolyploid soybean.</title>
        <authorList>
            <person name="Schmutz J."/>
            <person name="Cannon S.B."/>
            <person name="Schlueter J."/>
            <person name="Ma J."/>
            <person name="Mitros T."/>
            <person name="Nelson W."/>
            <person name="Hyten D.L."/>
            <person name="Song Q."/>
            <person name="Thelen J.J."/>
            <person name="Cheng J."/>
            <person name="Xu D."/>
            <person name="Hellsten U."/>
            <person name="May G.D."/>
            <person name="Yu Y."/>
            <person name="Sakurai T."/>
            <person name="Umezawa T."/>
            <person name="Bhattacharyya M.K."/>
            <person name="Sandhu D."/>
            <person name="Valliyodan B."/>
            <person name="Lindquist E."/>
            <person name="Peto M."/>
            <person name="Grant D."/>
            <person name="Shu S."/>
            <person name="Goodstein D."/>
            <person name="Barry K."/>
            <person name="Futrell-Griggs M."/>
            <person name="Abernathy B."/>
            <person name="Du J."/>
            <person name="Tian Z."/>
            <person name="Zhu L."/>
            <person name="Gill N."/>
            <person name="Joshi T."/>
            <person name="Libault M."/>
            <person name="Sethuraman A."/>
            <person name="Zhang X.-C."/>
            <person name="Shinozaki K."/>
            <person name="Nguyen H.T."/>
            <person name="Wing R.A."/>
            <person name="Cregan P."/>
            <person name="Specht J."/>
            <person name="Grimwood J."/>
            <person name="Rokhsar D."/>
            <person name="Stacey G."/>
            <person name="Shoemaker R.C."/>
            <person name="Jackson S.A."/>
        </authorList>
    </citation>
    <scope>NUCLEOTIDE SEQUENCE [LARGE SCALE GENOMIC DNA]</scope>
    <source>
        <strain evidence="2">cv. Williams 82</strain>
        <tissue evidence="1">Callus</tissue>
    </source>
</reference>
<accession>A0A0R0GLN9</accession>
<dbReference type="Proteomes" id="UP000008827">
    <property type="component" value="Chromosome 13"/>
</dbReference>
<dbReference type="AlphaFoldDB" id="A0A0R0GLN9"/>
<name>A0A0R0GLN9_SOYBN</name>
<evidence type="ECO:0000313" key="3">
    <source>
        <dbReference type="Proteomes" id="UP000008827"/>
    </source>
</evidence>
<keyword evidence="3" id="KW-1185">Reference proteome</keyword>
<dbReference type="EnsemblPlants" id="KRH19329">
    <property type="protein sequence ID" value="KRH19329"/>
    <property type="gene ID" value="GLYMA_13G111000"/>
</dbReference>
<reference evidence="1" key="3">
    <citation type="submission" date="2018-07" db="EMBL/GenBank/DDBJ databases">
        <title>WGS assembly of Glycine max.</title>
        <authorList>
            <person name="Schmutz J."/>
            <person name="Cannon S."/>
            <person name="Schlueter J."/>
            <person name="Ma J."/>
            <person name="Mitros T."/>
            <person name="Nelson W."/>
            <person name="Hyten D."/>
            <person name="Song Q."/>
            <person name="Thelen J."/>
            <person name="Cheng J."/>
            <person name="Xu D."/>
            <person name="Hellsten U."/>
            <person name="May G."/>
            <person name="Yu Y."/>
            <person name="Sakurai T."/>
            <person name="Umezawa T."/>
            <person name="Bhattacharyya M."/>
            <person name="Sandhu D."/>
            <person name="Valliyodan B."/>
            <person name="Lindquist E."/>
            <person name="Peto M."/>
            <person name="Grant D."/>
            <person name="Shu S."/>
            <person name="Goodstein D."/>
            <person name="Barry K."/>
            <person name="Futrell-Griggs M."/>
            <person name="Abernathy B."/>
            <person name="Du J."/>
            <person name="Tian Z."/>
            <person name="Zhu L."/>
            <person name="Gill N."/>
            <person name="Joshi T."/>
            <person name="Libault M."/>
            <person name="Sethuraman A."/>
            <person name="Zhang X."/>
            <person name="Shinozaki K."/>
            <person name="Nguyen H."/>
            <person name="Wing R."/>
            <person name="Cregan P."/>
            <person name="Specht J."/>
            <person name="Grimwood J."/>
            <person name="Rokhsar D."/>
            <person name="Stacey G."/>
            <person name="Shoemaker R."/>
            <person name="Jackson S."/>
        </authorList>
    </citation>
    <scope>NUCLEOTIDE SEQUENCE</scope>
    <source>
        <tissue evidence="1">Callus</tissue>
    </source>
</reference>
<dbReference type="InParanoid" id="A0A0R0GLN9"/>